<accession>A0A6J5QR78</accession>
<name>A0A6J5QR78_9CAUD</name>
<gene>
    <name evidence="1" type="ORF">UFOVP1071_135</name>
</gene>
<dbReference type="EMBL" id="LR797022">
    <property type="protein sequence ID" value="CAB4182074.1"/>
    <property type="molecule type" value="Genomic_DNA"/>
</dbReference>
<sequence>MTALTFSNYKEYLKDGDSVLFYEGTNEAKGQVSKALASVAHSGGFVVYGKQSYGSTHGSRGFSIELLLNKFTVKLLPQ</sequence>
<evidence type="ECO:0000313" key="1">
    <source>
        <dbReference type="EMBL" id="CAB4182074.1"/>
    </source>
</evidence>
<reference evidence="1" key="1">
    <citation type="submission" date="2020-05" db="EMBL/GenBank/DDBJ databases">
        <authorList>
            <person name="Chiriac C."/>
            <person name="Salcher M."/>
            <person name="Ghai R."/>
            <person name="Kavagutti S V."/>
        </authorList>
    </citation>
    <scope>NUCLEOTIDE SEQUENCE</scope>
</reference>
<organism evidence="1">
    <name type="scientific">uncultured Caudovirales phage</name>
    <dbReference type="NCBI Taxonomy" id="2100421"/>
    <lineage>
        <taxon>Viruses</taxon>
        <taxon>Duplodnaviria</taxon>
        <taxon>Heunggongvirae</taxon>
        <taxon>Uroviricota</taxon>
        <taxon>Caudoviricetes</taxon>
        <taxon>Peduoviridae</taxon>
        <taxon>Maltschvirus</taxon>
        <taxon>Maltschvirus maltsch</taxon>
    </lineage>
</organism>
<proteinExistence type="predicted"/>
<protein>
    <submittedName>
        <fullName evidence="1">Uncharacterized protein</fullName>
    </submittedName>
</protein>